<comment type="caution">
    <text evidence="5">The sequence shown here is derived from an EMBL/GenBank/DDBJ whole genome shotgun (WGS) entry which is preliminary data.</text>
</comment>
<dbReference type="SUPFAM" id="SSF55159">
    <property type="entry name" value="eIF1-like"/>
    <property type="match status" value="1"/>
</dbReference>
<comment type="subunit">
    <text evidence="2">Interacts with the 40S ribosomal subunit.</text>
</comment>
<reference evidence="5 6" key="1">
    <citation type="submission" date="2021-02" db="EMBL/GenBank/DDBJ databases">
        <title>Variation within the Batrachochytrium salamandrivorans European outbreak.</title>
        <authorList>
            <person name="Kelly M."/>
            <person name="Pasmans F."/>
            <person name="Shea T.P."/>
            <person name="Munoz J.F."/>
            <person name="Carranza S."/>
            <person name="Cuomo C.A."/>
            <person name="Martel A."/>
        </authorList>
    </citation>
    <scope>NUCLEOTIDE SEQUENCE [LARGE SCALE GENOMIC DNA]</scope>
    <source>
        <strain evidence="5 6">AMFP18/2</strain>
    </source>
</reference>
<dbReference type="PANTHER" id="PTHR12789:SF0">
    <property type="entry name" value="DENSITY-REGULATED PROTEIN"/>
    <property type="match status" value="1"/>
</dbReference>
<dbReference type="InterPro" id="IPR050318">
    <property type="entry name" value="DENR/SUI1_TIF"/>
</dbReference>
<accession>A0ABQ8ETS5</accession>
<gene>
    <name evidence="5" type="ORF">BASA50_000433</name>
</gene>
<sequence length="177" mass="19204">MTEVTEAPTTRVMEYCEFGTTLVECKAWLRTADNDLSVHLYGAEVPVEEVQDQVASLDIAAQGDGSTATAAPTKSSKKNAAANSSVKKVVLTTIERTKRKRITVVSGLEKFDVDLKKAAKQMASKFACGTSVTKNSQGVDEIIVQGEFSDDIFELILKTWPAIEEKSIQLGDAKSKK</sequence>
<organism evidence="5 6">
    <name type="scientific">Batrachochytrium salamandrivorans</name>
    <dbReference type="NCBI Taxonomy" id="1357716"/>
    <lineage>
        <taxon>Eukaryota</taxon>
        <taxon>Fungi</taxon>
        <taxon>Fungi incertae sedis</taxon>
        <taxon>Chytridiomycota</taxon>
        <taxon>Chytridiomycota incertae sedis</taxon>
        <taxon>Chytridiomycetes</taxon>
        <taxon>Rhizophydiales</taxon>
        <taxon>Rhizophydiales incertae sedis</taxon>
        <taxon>Batrachochytrium</taxon>
    </lineage>
</organism>
<evidence type="ECO:0000256" key="1">
    <source>
        <dbReference type="ARBA" id="ARBA00007514"/>
    </source>
</evidence>
<dbReference type="InterPro" id="IPR048517">
    <property type="entry name" value="DENR_N"/>
</dbReference>
<evidence type="ECO:0000259" key="4">
    <source>
        <dbReference type="PROSITE" id="PS50296"/>
    </source>
</evidence>
<dbReference type="InterPro" id="IPR001950">
    <property type="entry name" value="SUI1"/>
</dbReference>
<dbReference type="Gene3D" id="3.30.780.10">
    <property type="entry name" value="SUI1-like domain"/>
    <property type="match status" value="1"/>
</dbReference>
<dbReference type="PROSITE" id="PS50296">
    <property type="entry name" value="SUI1"/>
    <property type="match status" value="1"/>
</dbReference>
<dbReference type="Pfam" id="PF01253">
    <property type="entry name" value="SUI1"/>
    <property type="match status" value="1"/>
</dbReference>
<dbReference type="Pfam" id="PF21023">
    <property type="entry name" value="DENR_N"/>
    <property type="match status" value="1"/>
</dbReference>
<dbReference type="CDD" id="cd11607">
    <property type="entry name" value="DENR_C"/>
    <property type="match status" value="1"/>
</dbReference>
<dbReference type="PANTHER" id="PTHR12789">
    <property type="entry name" value="DENSITY-REGULATED PROTEIN HOMOLOG"/>
    <property type="match status" value="1"/>
</dbReference>
<proteinExistence type="inferred from homology"/>
<keyword evidence="6" id="KW-1185">Reference proteome</keyword>
<evidence type="ECO:0000313" key="5">
    <source>
        <dbReference type="EMBL" id="KAH6586478.1"/>
    </source>
</evidence>
<dbReference type="InterPro" id="IPR046447">
    <property type="entry name" value="DENR_C"/>
</dbReference>
<dbReference type="EMBL" id="JAFCIX010000573">
    <property type="protein sequence ID" value="KAH6586478.1"/>
    <property type="molecule type" value="Genomic_DNA"/>
</dbReference>
<feature type="domain" description="SUI1" evidence="4">
    <location>
        <begin position="89"/>
        <end position="160"/>
    </location>
</feature>
<protein>
    <recommendedName>
        <fullName evidence="3">Translation machinery-associated protein 22</fullName>
    </recommendedName>
</protein>
<evidence type="ECO:0000256" key="2">
    <source>
        <dbReference type="ARBA" id="ARBA00011742"/>
    </source>
</evidence>
<name>A0ABQ8ETS5_9FUNG</name>
<dbReference type="InterPro" id="IPR036877">
    <property type="entry name" value="SUI1_dom_sf"/>
</dbReference>
<dbReference type="Proteomes" id="UP001648503">
    <property type="component" value="Unassembled WGS sequence"/>
</dbReference>
<evidence type="ECO:0000313" key="6">
    <source>
        <dbReference type="Proteomes" id="UP001648503"/>
    </source>
</evidence>
<evidence type="ECO:0000256" key="3">
    <source>
        <dbReference type="ARBA" id="ARBA00020058"/>
    </source>
</evidence>
<comment type="similarity">
    <text evidence="1">Belongs to the DENR family.</text>
</comment>